<dbReference type="FunFam" id="3.20.20.20:FF:000006">
    <property type="entry name" value="Dihydropteroate synthase"/>
    <property type="match status" value="1"/>
</dbReference>
<dbReference type="RefSeq" id="WP_132245506.1">
    <property type="nucleotide sequence ID" value="NZ_SLWV01000013.1"/>
</dbReference>
<keyword evidence="16" id="KW-1185">Reference proteome</keyword>
<gene>
    <name evidence="15" type="ORF">EV214_11345</name>
</gene>
<comment type="cofactor">
    <cofactor evidence="2 13">
        <name>Mg(2+)</name>
        <dbReference type="ChEBI" id="CHEBI:18420"/>
    </cofactor>
</comment>
<dbReference type="Proteomes" id="UP000294919">
    <property type="component" value="Unassembled WGS sequence"/>
</dbReference>
<name>A0A4V2SB80_9FIRM</name>
<keyword evidence="9 13" id="KW-0460">Magnesium</keyword>
<evidence type="ECO:0000256" key="3">
    <source>
        <dbReference type="ARBA" id="ARBA00004763"/>
    </source>
</evidence>
<protein>
    <recommendedName>
        <fullName evidence="6 13">Dihydropteroate synthase</fullName>
        <shortName evidence="13">DHPS</shortName>
        <ecNumber evidence="5 13">2.5.1.15</ecNumber>
    </recommendedName>
    <alternativeName>
        <fullName evidence="11 13">Dihydropteroate pyrophosphorylase</fullName>
    </alternativeName>
</protein>
<dbReference type="Gene3D" id="3.20.20.20">
    <property type="entry name" value="Dihydropteroate synthase-like"/>
    <property type="match status" value="1"/>
</dbReference>
<dbReference type="InterPro" id="IPR006390">
    <property type="entry name" value="DHP_synth_dom"/>
</dbReference>
<dbReference type="PANTHER" id="PTHR20941:SF1">
    <property type="entry name" value="FOLIC ACID SYNTHESIS PROTEIN FOL1"/>
    <property type="match status" value="1"/>
</dbReference>
<dbReference type="UniPathway" id="UPA00077">
    <property type="reaction ID" value="UER00156"/>
</dbReference>
<evidence type="ECO:0000256" key="11">
    <source>
        <dbReference type="ARBA" id="ARBA00030193"/>
    </source>
</evidence>
<evidence type="ECO:0000256" key="5">
    <source>
        <dbReference type="ARBA" id="ARBA00012458"/>
    </source>
</evidence>
<dbReference type="GO" id="GO:0046872">
    <property type="term" value="F:metal ion binding"/>
    <property type="evidence" value="ECO:0007669"/>
    <property type="project" value="UniProtKB-KW"/>
</dbReference>
<dbReference type="EMBL" id="SLWV01000013">
    <property type="protein sequence ID" value="TCO74400.1"/>
    <property type="molecule type" value="Genomic_DNA"/>
</dbReference>
<dbReference type="SUPFAM" id="SSF51717">
    <property type="entry name" value="Dihydropteroate synthetase-like"/>
    <property type="match status" value="1"/>
</dbReference>
<feature type="domain" description="Pterin-binding" evidence="14">
    <location>
        <begin position="26"/>
        <end position="273"/>
    </location>
</feature>
<dbReference type="GO" id="GO:0004156">
    <property type="term" value="F:dihydropteroate synthase activity"/>
    <property type="evidence" value="ECO:0007669"/>
    <property type="project" value="UniProtKB-EC"/>
</dbReference>
<evidence type="ECO:0000256" key="13">
    <source>
        <dbReference type="RuleBase" id="RU361205"/>
    </source>
</evidence>
<evidence type="ECO:0000313" key="15">
    <source>
        <dbReference type="EMBL" id="TCO74400.1"/>
    </source>
</evidence>
<dbReference type="InterPro" id="IPR011005">
    <property type="entry name" value="Dihydropteroate_synth-like_sf"/>
</dbReference>
<organism evidence="15 16">
    <name type="scientific">Marinisporobacter balticus</name>
    <dbReference type="NCBI Taxonomy" id="2018667"/>
    <lineage>
        <taxon>Bacteria</taxon>
        <taxon>Bacillati</taxon>
        <taxon>Bacillota</taxon>
        <taxon>Clostridia</taxon>
        <taxon>Peptostreptococcales</taxon>
        <taxon>Thermotaleaceae</taxon>
        <taxon>Marinisporobacter</taxon>
    </lineage>
</organism>
<dbReference type="NCBIfam" id="TIGR01496">
    <property type="entry name" value="DHPS"/>
    <property type="match status" value="1"/>
</dbReference>
<dbReference type="EC" id="2.5.1.15" evidence="5 13"/>
<reference evidence="15 16" key="1">
    <citation type="submission" date="2019-03" db="EMBL/GenBank/DDBJ databases">
        <title>Genomic Encyclopedia of Type Strains, Phase IV (KMG-IV): sequencing the most valuable type-strain genomes for metagenomic binning, comparative biology and taxonomic classification.</title>
        <authorList>
            <person name="Goeker M."/>
        </authorList>
    </citation>
    <scope>NUCLEOTIDE SEQUENCE [LARGE SCALE GENOMIC DNA]</scope>
    <source>
        <strain evidence="15 16">DSM 102940</strain>
    </source>
</reference>
<sequence length="287" mass="31662">MNCKYNFSRKVNVSCKEYTLNLGSKTYIMGILNVTPDSFSDGGDFIGLEKAIHHAKEMVAQGADIIDIGGESTRPGHMEVSPHEEIERVLPIVERLIKEVHVPISVDTSKALVAQAVLESGAHMINDIWGLQKDPDMAKIVAKHDVPIIIMHNQDGTEYKKDIMEDIIDFLKISIDIALDAGIKKEKIILDPGIGFGKTPTQNIHVLSRLDELNSLGYPLLLGTSRKSMIGKILDLPPKERVEGTIATSVMGIMHGMDILRVHDVTENLRATKVADAVLRGTTLWIK</sequence>
<dbReference type="PANTHER" id="PTHR20941">
    <property type="entry name" value="FOLATE SYNTHESIS PROTEINS"/>
    <property type="match status" value="1"/>
</dbReference>
<proteinExistence type="inferred from homology"/>
<dbReference type="GO" id="GO:0005829">
    <property type="term" value="C:cytosol"/>
    <property type="evidence" value="ECO:0007669"/>
    <property type="project" value="TreeGrafter"/>
</dbReference>
<evidence type="ECO:0000256" key="12">
    <source>
        <dbReference type="ARBA" id="ARBA00053449"/>
    </source>
</evidence>
<keyword evidence="7 13" id="KW-0808">Transferase</keyword>
<evidence type="ECO:0000256" key="9">
    <source>
        <dbReference type="ARBA" id="ARBA00022842"/>
    </source>
</evidence>
<comment type="similarity">
    <text evidence="4 13">Belongs to the DHPS family.</text>
</comment>
<evidence type="ECO:0000256" key="7">
    <source>
        <dbReference type="ARBA" id="ARBA00022679"/>
    </source>
</evidence>
<evidence type="ECO:0000256" key="8">
    <source>
        <dbReference type="ARBA" id="ARBA00022723"/>
    </source>
</evidence>
<keyword evidence="10 13" id="KW-0289">Folate biosynthesis</keyword>
<dbReference type="InterPro" id="IPR000489">
    <property type="entry name" value="Pterin-binding_dom"/>
</dbReference>
<evidence type="ECO:0000259" key="14">
    <source>
        <dbReference type="PROSITE" id="PS50972"/>
    </source>
</evidence>
<keyword evidence="8 13" id="KW-0479">Metal-binding</keyword>
<dbReference type="PROSITE" id="PS00792">
    <property type="entry name" value="DHPS_1"/>
    <property type="match status" value="1"/>
</dbReference>
<accession>A0A4V2SB80</accession>
<dbReference type="AlphaFoldDB" id="A0A4V2SB80"/>
<evidence type="ECO:0000256" key="2">
    <source>
        <dbReference type="ARBA" id="ARBA00001946"/>
    </source>
</evidence>
<evidence type="ECO:0000313" key="16">
    <source>
        <dbReference type="Proteomes" id="UP000294919"/>
    </source>
</evidence>
<comment type="catalytic activity">
    <reaction evidence="1">
        <text>(7,8-dihydropterin-6-yl)methyl diphosphate + 4-aminobenzoate = 7,8-dihydropteroate + diphosphate</text>
        <dbReference type="Rhea" id="RHEA:19949"/>
        <dbReference type="ChEBI" id="CHEBI:17836"/>
        <dbReference type="ChEBI" id="CHEBI:17839"/>
        <dbReference type="ChEBI" id="CHEBI:33019"/>
        <dbReference type="ChEBI" id="CHEBI:72950"/>
        <dbReference type="EC" id="2.5.1.15"/>
    </reaction>
</comment>
<dbReference type="PROSITE" id="PS00793">
    <property type="entry name" value="DHPS_2"/>
    <property type="match status" value="1"/>
</dbReference>
<dbReference type="Pfam" id="PF00809">
    <property type="entry name" value="Pterin_bind"/>
    <property type="match status" value="1"/>
</dbReference>
<evidence type="ECO:0000256" key="6">
    <source>
        <dbReference type="ARBA" id="ARBA00016919"/>
    </source>
</evidence>
<dbReference type="GO" id="GO:0046654">
    <property type="term" value="P:tetrahydrofolate biosynthetic process"/>
    <property type="evidence" value="ECO:0007669"/>
    <property type="project" value="UniProtKB-UniPathway"/>
</dbReference>
<dbReference type="GO" id="GO:0046656">
    <property type="term" value="P:folic acid biosynthetic process"/>
    <property type="evidence" value="ECO:0007669"/>
    <property type="project" value="UniProtKB-KW"/>
</dbReference>
<comment type="caution">
    <text evidence="15">The sequence shown here is derived from an EMBL/GenBank/DDBJ whole genome shotgun (WGS) entry which is preliminary data.</text>
</comment>
<dbReference type="PROSITE" id="PS50972">
    <property type="entry name" value="PTERIN_BINDING"/>
    <property type="match status" value="1"/>
</dbReference>
<dbReference type="CDD" id="cd00739">
    <property type="entry name" value="DHPS"/>
    <property type="match status" value="1"/>
</dbReference>
<comment type="function">
    <text evidence="12 13">Catalyzes the condensation of para-aminobenzoate (pABA) with 6-hydroxymethyl-7,8-dihydropterin diphosphate (DHPt-PP) to form 7,8-dihydropteroate (H2Pte), the immediate precursor of folate derivatives.</text>
</comment>
<comment type="pathway">
    <text evidence="3 13">Cofactor biosynthesis; tetrahydrofolate biosynthesis; 7,8-dihydrofolate from 2-amino-4-hydroxy-6-hydroxymethyl-7,8-dihydropteridine diphosphate and 4-aminobenzoate: step 1/2.</text>
</comment>
<dbReference type="OrthoDB" id="9811744at2"/>
<dbReference type="InterPro" id="IPR045031">
    <property type="entry name" value="DHP_synth-like"/>
</dbReference>
<evidence type="ECO:0000256" key="4">
    <source>
        <dbReference type="ARBA" id="ARBA00009503"/>
    </source>
</evidence>
<evidence type="ECO:0000256" key="10">
    <source>
        <dbReference type="ARBA" id="ARBA00022909"/>
    </source>
</evidence>
<evidence type="ECO:0000256" key="1">
    <source>
        <dbReference type="ARBA" id="ARBA00000012"/>
    </source>
</evidence>